<reference evidence="1" key="1">
    <citation type="submission" date="2014-09" db="EMBL/GenBank/DDBJ databases">
        <authorList>
            <person name="Magalhaes I.L.F."/>
            <person name="Oliveira U."/>
            <person name="Santos F.R."/>
            <person name="Vidigal T.H.D.A."/>
            <person name="Brescovit A.D."/>
            <person name="Santos A.J."/>
        </authorList>
    </citation>
    <scope>NUCLEOTIDE SEQUENCE</scope>
    <source>
        <tissue evidence="1">Shoot tissue taken approximately 20 cm above the soil surface</tissue>
    </source>
</reference>
<protein>
    <submittedName>
        <fullName evidence="1">Uncharacterized protein</fullName>
    </submittedName>
</protein>
<evidence type="ECO:0000313" key="1">
    <source>
        <dbReference type="EMBL" id="JAD98802.1"/>
    </source>
</evidence>
<accession>A0A0A9ERZ0</accession>
<name>A0A0A9ERZ0_ARUDO</name>
<proteinExistence type="predicted"/>
<sequence length="48" mass="5182">MPVPLSVRIVNMGSAYIISLKARGDFNGKPFLVSSAKHVGFSGTLDRF</sequence>
<dbReference type="EMBL" id="GBRH01199093">
    <property type="protein sequence ID" value="JAD98802.1"/>
    <property type="molecule type" value="Transcribed_RNA"/>
</dbReference>
<reference evidence="1" key="2">
    <citation type="journal article" date="2015" name="Data Brief">
        <title>Shoot transcriptome of the giant reed, Arundo donax.</title>
        <authorList>
            <person name="Barrero R.A."/>
            <person name="Guerrero F.D."/>
            <person name="Moolhuijzen P."/>
            <person name="Goolsby J.A."/>
            <person name="Tidwell J."/>
            <person name="Bellgard S.E."/>
            <person name="Bellgard M.I."/>
        </authorList>
    </citation>
    <scope>NUCLEOTIDE SEQUENCE</scope>
    <source>
        <tissue evidence="1">Shoot tissue taken approximately 20 cm above the soil surface</tissue>
    </source>
</reference>
<dbReference type="AlphaFoldDB" id="A0A0A9ERZ0"/>
<organism evidence="1">
    <name type="scientific">Arundo donax</name>
    <name type="common">Giant reed</name>
    <name type="synonym">Donax arundinaceus</name>
    <dbReference type="NCBI Taxonomy" id="35708"/>
    <lineage>
        <taxon>Eukaryota</taxon>
        <taxon>Viridiplantae</taxon>
        <taxon>Streptophyta</taxon>
        <taxon>Embryophyta</taxon>
        <taxon>Tracheophyta</taxon>
        <taxon>Spermatophyta</taxon>
        <taxon>Magnoliopsida</taxon>
        <taxon>Liliopsida</taxon>
        <taxon>Poales</taxon>
        <taxon>Poaceae</taxon>
        <taxon>PACMAD clade</taxon>
        <taxon>Arundinoideae</taxon>
        <taxon>Arundineae</taxon>
        <taxon>Arundo</taxon>
    </lineage>
</organism>